<evidence type="ECO:0000256" key="3">
    <source>
        <dbReference type="ARBA" id="ARBA00023002"/>
    </source>
</evidence>
<dbReference type="AlphaFoldDB" id="A0AAD2GXC0"/>
<dbReference type="Gene3D" id="3.50.50.60">
    <property type="entry name" value="FAD/NAD(P)-binding domain"/>
    <property type="match status" value="1"/>
</dbReference>
<evidence type="ECO:0000313" key="5">
    <source>
        <dbReference type="EMBL" id="CAK5264305.1"/>
    </source>
</evidence>
<accession>A0AAD2GXC0</accession>
<proteinExistence type="predicted"/>
<dbReference type="GO" id="GO:0071949">
    <property type="term" value="F:FAD binding"/>
    <property type="evidence" value="ECO:0007669"/>
    <property type="project" value="InterPro"/>
</dbReference>
<dbReference type="InterPro" id="IPR051104">
    <property type="entry name" value="FAD_monoxygenase"/>
</dbReference>
<dbReference type="PANTHER" id="PTHR46720">
    <property type="entry name" value="HYDROXYLASE, PUTATIVE (AFU_ORTHOLOGUE AFUA_3G01460)-RELATED"/>
    <property type="match status" value="1"/>
</dbReference>
<dbReference type="GO" id="GO:0044550">
    <property type="term" value="P:secondary metabolite biosynthetic process"/>
    <property type="evidence" value="ECO:0007669"/>
    <property type="project" value="TreeGrafter"/>
</dbReference>
<protein>
    <recommendedName>
        <fullName evidence="4">FAD-binding domain-containing protein</fullName>
    </recommendedName>
</protein>
<dbReference type="EMBL" id="CAVNYO010000436">
    <property type="protein sequence ID" value="CAK5279333.1"/>
    <property type="molecule type" value="Genomic_DNA"/>
</dbReference>
<gene>
    <name evidence="6" type="ORF">MYCIT1_LOCUS29322</name>
    <name evidence="5" type="ORF">MYCIT1_LOCUS4351</name>
</gene>
<dbReference type="Proteomes" id="UP001295794">
    <property type="component" value="Unassembled WGS sequence"/>
</dbReference>
<dbReference type="EMBL" id="CAVNYO010000052">
    <property type="protein sequence ID" value="CAK5264305.1"/>
    <property type="molecule type" value="Genomic_DNA"/>
</dbReference>
<dbReference type="InterPro" id="IPR036188">
    <property type="entry name" value="FAD/NAD-bd_sf"/>
</dbReference>
<keyword evidence="3" id="KW-0560">Oxidoreductase</keyword>
<comment type="caution">
    <text evidence="5">The sequence shown here is derived from an EMBL/GenBank/DDBJ whole genome shotgun (WGS) entry which is preliminary data.</text>
</comment>
<feature type="domain" description="FAD-binding" evidence="4">
    <location>
        <begin position="15"/>
        <end position="379"/>
    </location>
</feature>
<organism evidence="5 7">
    <name type="scientific">Mycena citricolor</name>
    <dbReference type="NCBI Taxonomy" id="2018698"/>
    <lineage>
        <taxon>Eukaryota</taxon>
        <taxon>Fungi</taxon>
        <taxon>Dikarya</taxon>
        <taxon>Basidiomycota</taxon>
        <taxon>Agaricomycotina</taxon>
        <taxon>Agaricomycetes</taxon>
        <taxon>Agaricomycetidae</taxon>
        <taxon>Agaricales</taxon>
        <taxon>Marasmiineae</taxon>
        <taxon>Mycenaceae</taxon>
        <taxon>Mycena</taxon>
    </lineage>
</organism>
<dbReference type="PANTHER" id="PTHR46720:SF3">
    <property type="entry name" value="FAD-BINDING DOMAIN-CONTAINING PROTEIN-RELATED"/>
    <property type="match status" value="1"/>
</dbReference>
<evidence type="ECO:0000256" key="1">
    <source>
        <dbReference type="ARBA" id="ARBA00022630"/>
    </source>
</evidence>
<evidence type="ECO:0000313" key="6">
    <source>
        <dbReference type="EMBL" id="CAK5279333.1"/>
    </source>
</evidence>
<dbReference type="PRINTS" id="PR00420">
    <property type="entry name" value="RNGMNOXGNASE"/>
</dbReference>
<dbReference type="GO" id="GO:0016491">
    <property type="term" value="F:oxidoreductase activity"/>
    <property type="evidence" value="ECO:0007669"/>
    <property type="project" value="UniProtKB-KW"/>
</dbReference>
<keyword evidence="2" id="KW-0274">FAD</keyword>
<reference evidence="5" key="1">
    <citation type="submission" date="2023-11" db="EMBL/GenBank/DDBJ databases">
        <authorList>
            <person name="De Vega J J."/>
            <person name="De Vega J J."/>
        </authorList>
    </citation>
    <scope>NUCLEOTIDE SEQUENCE</scope>
</reference>
<name>A0AAD2GXC0_9AGAR</name>
<keyword evidence="7" id="KW-1185">Reference proteome</keyword>
<evidence type="ECO:0000313" key="7">
    <source>
        <dbReference type="Proteomes" id="UP001295794"/>
    </source>
</evidence>
<evidence type="ECO:0000256" key="2">
    <source>
        <dbReference type="ARBA" id="ARBA00022827"/>
    </source>
</evidence>
<evidence type="ECO:0000259" key="4">
    <source>
        <dbReference type="Pfam" id="PF01494"/>
    </source>
</evidence>
<sequence length="438" mass="47701">MDSYAESPVQASKDFRVAIIGGGMCGLACAVGLARAGIHADLFEATAKFEEVGAGVGLGPNALRALDDLGILSSIMNLLEASEHTDRRMLFVSGPGDHQVLYDYRDSPDCGAQDGGVGIYRPTFLDAVLPLIPDPSHMHFKKRLTSISTIPGTSAYAIHFSDGTTHEADLVIGADGIHSSSRTFVTGKDNKEALEFTNTVAYRAVVPWDVLKGAGVRTDLISRTFNFVGIGKHIIAFPIQKRTKINVVAFVTETGVPVGSVQVAGSWVQRVPQQELVDQYADWGPDVQTIVQHMEKPSKWFIHHLKPLDRYSRDRVVLVGDAAHAMCPHLGSGVGQGFEDVFLLCKLLGHPQTTLSNLQSILAVYDCIRRPRAEMVWNRSFAAGLHYERCGLPGYQKNDMQSHFQGVLGPIWRHDLRADVTAAVAELIKQGIFTETSG</sequence>
<dbReference type="InterPro" id="IPR002938">
    <property type="entry name" value="FAD-bd"/>
</dbReference>
<dbReference type="Pfam" id="PF01494">
    <property type="entry name" value="FAD_binding_3"/>
    <property type="match status" value="1"/>
</dbReference>
<keyword evidence="1" id="KW-0285">Flavoprotein</keyword>
<dbReference type="SUPFAM" id="SSF54373">
    <property type="entry name" value="FAD-linked reductases, C-terminal domain"/>
    <property type="match status" value="1"/>
</dbReference>
<dbReference type="SUPFAM" id="SSF51905">
    <property type="entry name" value="FAD/NAD(P)-binding domain"/>
    <property type="match status" value="1"/>
</dbReference>